<name>A0A1N6XQP8_9RHOO</name>
<feature type="transmembrane region" description="Helical" evidence="1">
    <location>
        <begin position="47"/>
        <end position="69"/>
    </location>
</feature>
<organism evidence="2 3">
    <name type="scientific">Aromatoleum tolulyticum</name>
    <dbReference type="NCBI Taxonomy" id="34027"/>
    <lineage>
        <taxon>Bacteria</taxon>
        <taxon>Pseudomonadati</taxon>
        <taxon>Pseudomonadota</taxon>
        <taxon>Betaproteobacteria</taxon>
        <taxon>Rhodocyclales</taxon>
        <taxon>Rhodocyclaceae</taxon>
        <taxon>Aromatoleum</taxon>
    </lineage>
</organism>
<accession>A0A1N6XQP8</accession>
<sequence length="169" mass="18282">MNQPTRSGVFSRMVLPFALVPPVMIPLAMHDHAAVYRLDPAGANWEWIALLVFVAELVAVTAVAGMLRLTTPADAMRPTRARALAIAARAAAPLWASAVVLAVPSLGALVIAHLLAHAVALRRLYLDIRDELRLDNDIQALHITYMAYSVAAILWAPLFVMIFISLSPG</sequence>
<keyword evidence="1" id="KW-0472">Membrane</keyword>
<proteinExistence type="predicted"/>
<protein>
    <recommendedName>
        <fullName evidence="4">Yip1 domain-containing protein</fullName>
    </recommendedName>
</protein>
<dbReference type="Proteomes" id="UP000186819">
    <property type="component" value="Unassembled WGS sequence"/>
</dbReference>
<keyword evidence="1" id="KW-1133">Transmembrane helix</keyword>
<evidence type="ECO:0008006" key="4">
    <source>
        <dbReference type="Google" id="ProtNLM"/>
    </source>
</evidence>
<feature type="transmembrane region" description="Helical" evidence="1">
    <location>
        <begin position="145"/>
        <end position="166"/>
    </location>
</feature>
<dbReference type="AlphaFoldDB" id="A0A1N6XQP8"/>
<reference evidence="3" key="1">
    <citation type="submission" date="2017-01" db="EMBL/GenBank/DDBJ databases">
        <authorList>
            <person name="Varghese N."/>
            <person name="Submissions S."/>
        </authorList>
    </citation>
    <scope>NUCLEOTIDE SEQUENCE [LARGE SCALE GENOMIC DNA]</scope>
    <source>
        <strain evidence="3">ATCC 51758</strain>
    </source>
</reference>
<keyword evidence="1" id="KW-0812">Transmembrane</keyword>
<evidence type="ECO:0000313" key="2">
    <source>
        <dbReference type="EMBL" id="SIR04664.1"/>
    </source>
</evidence>
<feature type="transmembrane region" description="Helical" evidence="1">
    <location>
        <begin position="9"/>
        <end position="27"/>
    </location>
</feature>
<gene>
    <name evidence="2" type="ORF">SAMN05421829_10983</name>
</gene>
<dbReference type="EMBL" id="FTMD01000009">
    <property type="protein sequence ID" value="SIR04664.1"/>
    <property type="molecule type" value="Genomic_DNA"/>
</dbReference>
<dbReference type="RefSeq" id="WP_076602813.1">
    <property type="nucleotide sequence ID" value="NZ_FTMD01000009.1"/>
</dbReference>
<dbReference type="STRING" id="34027.SAMN05421829_10983"/>
<dbReference type="OrthoDB" id="9180359at2"/>
<evidence type="ECO:0000313" key="3">
    <source>
        <dbReference type="Proteomes" id="UP000186819"/>
    </source>
</evidence>
<keyword evidence="3" id="KW-1185">Reference proteome</keyword>
<evidence type="ECO:0000256" key="1">
    <source>
        <dbReference type="SAM" id="Phobius"/>
    </source>
</evidence>